<accession>A0A803JT06</accession>
<dbReference type="InterPro" id="IPR009436">
    <property type="entry name" value="AGTRAP"/>
</dbReference>
<protein>
    <submittedName>
        <fullName evidence="6">Type-1 angiotensin II receptor-associated protein-like</fullName>
    </submittedName>
</protein>
<dbReference type="Ensembl" id="ENSXETT00000120723">
    <property type="protein sequence ID" value="ENSXETP00000111134"/>
    <property type="gene ID" value="ENSXETG00000013094"/>
</dbReference>
<dbReference type="GO" id="GO:0038166">
    <property type="term" value="P:angiotensin-activated signaling pathway"/>
    <property type="evidence" value="ECO:0007669"/>
    <property type="project" value="InterPro"/>
</dbReference>
<dbReference type="Xenbase" id="XB-GENE-482876">
    <property type="gene designation" value="agtrap"/>
</dbReference>
<organism evidence="6">
    <name type="scientific">Xenopus tropicalis</name>
    <name type="common">Western clawed frog</name>
    <name type="synonym">Silurana tropicalis</name>
    <dbReference type="NCBI Taxonomy" id="8364"/>
    <lineage>
        <taxon>Eukaryota</taxon>
        <taxon>Metazoa</taxon>
        <taxon>Chordata</taxon>
        <taxon>Craniata</taxon>
        <taxon>Vertebrata</taxon>
        <taxon>Euteleostomi</taxon>
        <taxon>Amphibia</taxon>
        <taxon>Batrachia</taxon>
        <taxon>Anura</taxon>
        <taxon>Pipoidea</taxon>
        <taxon>Pipidae</taxon>
        <taxon>Xenopodinae</taxon>
        <taxon>Xenopus</taxon>
        <taxon>Silurana</taxon>
    </lineage>
</organism>
<evidence type="ECO:0000256" key="3">
    <source>
        <dbReference type="ARBA" id="ARBA00022989"/>
    </source>
</evidence>
<feature type="transmembrane region" description="Helical" evidence="5">
    <location>
        <begin position="55"/>
        <end position="78"/>
    </location>
</feature>
<keyword evidence="4 5" id="KW-0472">Membrane</keyword>
<keyword evidence="2 5" id="KW-0812">Transmembrane</keyword>
<dbReference type="Bgee" id="ENSXETG00000013094">
    <property type="expression patterns" value="Expressed in testis and 12 other cell types or tissues"/>
</dbReference>
<keyword evidence="3 5" id="KW-1133">Transmembrane helix</keyword>
<evidence type="ECO:0000313" key="6">
    <source>
        <dbReference type="Ensembl" id="ENSXETP00000111134"/>
    </source>
</evidence>
<dbReference type="GeneTree" id="ENSGT00390000017402"/>
<dbReference type="PANTHER" id="PTHR16521:SF3">
    <property type="entry name" value="TYPE-1 ANGIOTENSIN II RECEPTOR-ASSOCIATED PROTEIN"/>
    <property type="match status" value="1"/>
</dbReference>
<dbReference type="SMART" id="SM00805">
    <property type="entry name" value="AGTRAP"/>
    <property type="match status" value="1"/>
</dbReference>
<feature type="transmembrane region" description="Helical" evidence="5">
    <location>
        <begin position="7"/>
        <end position="25"/>
    </location>
</feature>
<evidence type="ECO:0000256" key="2">
    <source>
        <dbReference type="ARBA" id="ARBA00022692"/>
    </source>
</evidence>
<dbReference type="Pfam" id="PF06396">
    <property type="entry name" value="AGTRAP"/>
    <property type="match status" value="1"/>
</dbReference>
<reference evidence="6" key="1">
    <citation type="journal article" date="2010" name="Science">
        <title>The genome of the Western clawed frog Xenopus tropicalis.</title>
        <authorList>
            <person name="Hellsten U."/>
            <person name="Harland R.M."/>
            <person name="Gilchrist M.J."/>
            <person name="Hendrix D."/>
            <person name="Jurka J."/>
            <person name="Kapitonov V."/>
            <person name="Ovcharenko I."/>
            <person name="Putnam N.H."/>
            <person name="Shu S."/>
            <person name="Taher L."/>
            <person name="Blitz I.L."/>
            <person name="Blumberg B."/>
            <person name="Dichmann D.S."/>
            <person name="Dubchak I."/>
            <person name="Amaya E."/>
            <person name="Detter J.C."/>
            <person name="Fletcher R."/>
            <person name="Gerhard D.S."/>
            <person name="Goodstein D."/>
            <person name="Graves T."/>
            <person name="Grigoriev I.V."/>
            <person name="Grimwood J."/>
            <person name="Kawashima T."/>
            <person name="Lindquist E."/>
            <person name="Lucas S.M."/>
            <person name="Mead P.E."/>
            <person name="Mitros T."/>
            <person name="Ogino H."/>
            <person name="Ohta Y."/>
            <person name="Poliakov A.V."/>
            <person name="Pollet N."/>
            <person name="Robert J."/>
            <person name="Salamov A."/>
            <person name="Sater A.K."/>
            <person name="Schmutz J."/>
            <person name="Terry A."/>
            <person name="Vize P.D."/>
            <person name="Warren W.C."/>
            <person name="Wells D."/>
            <person name="Wills A."/>
            <person name="Wilson R.K."/>
            <person name="Zimmerman L.B."/>
            <person name="Zorn A.M."/>
            <person name="Grainger R."/>
            <person name="Grammer T."/>
            <person name="Khokha M.K."/>
            <person name="Richardson P.M."/>
            <person name="Rokhsar D.S."/>
        </authorList>
    </citation>
    <scope>NUCLEOTIDE SEQUENCE [LARGE SCALE GENOMIC DNA]</scope>
    <source>
        <strain evidence="6">Nigerian</strain>
    </source>
</reference>
<evidence type="ECO:0000256" key="5">
    <source>
        <dbReference type="SAM" id="Phobius"/>
    </source>
</evidence>
<dbReference type="AlphaFoldDB" id="A0A803JT06"/>
<feature type="transmembrane region" description="Helical" evidence="5">
    <location>
        <begin position="98"/>
        <end position="116"/>
    </location>
</feature>
<evidence type="ECO:0000256" key="4">
    <source>
        <dbReference type="ARBA" id="ARBA00023136"/>
    </source>
</evidence>
<dbReference type="PANTHER" id="PTHR16521">
    <property type="entry name" value="TYPE-1 ANGIOTENSIN II RECEPTOR-ASSOCIATED PROTEIN"/>
    <property type="match status" value="1"/>
</dbReference>
<reference evidence="6" key="2">
    <citation type="submission" date="2021-03" db="UniProtKB">
        <authorList>
            <consortium name="Ensembl"/>
        </authorList>
    </citation>
    <scope>IDENTIFICATION</scope>
</reference>
<dbReference type="GO" id="GO:0016020">
    <property type="term" value="C:membrane"/>
    <property type="evidence" value="ECO:0007669"/>
    <property type="project" value="UniProtKB-SubCell"/>
</dbReference>
<sequence>MELPAVNLKAIVFTHWLLTVFACMIDWLPKAYGLANITILAMGVWAIAQRDSIDAIFMFLIGLLLTILTDILLFALYFTEAEKASESGPLRDLFRFSSGMGIFSLLLKPLSCFFMYHMYRERGGEYFVNLAPDLSPSQTDDPMQFGATLLTPEKKTCRRTTDL</sequence>
<evidence type="ECO:0000256" key="1">
    <source>
        <dbReference type="ARBA" id="ARBA00004141"/>
    </source>
</evidence>
<proteinExistence type="predicted"/>
<name>A0A803JT06_XENTR</name>
<gene>
    <name evidence="6" type="primary">agtrap</name>
</gene>
<feature type="transmembrane region" description="Helical" evidence="5">
    <location>
        <begin position="31"/>
        <end position="48"/>
    </location>
</feature>
<comment type="subcellular location">
    <subcellularLocation>
        <location evidence="1">Membrane</location>
        <topology evidence="1">Multi-pass membrane protein</topology>
    </subcellularLocation>
</comment>